<dbReference type="InterPro" id="IPR029058">
    <property type="entry name" value="AB_hydrolase_fold"/>
</dbReference>
<dbReference type="EC" id="3.1.-.-" evidence="3"/>
<dbReference type="Gene3D" id="3.40.50.1820">
    <property type="entry name" value="alpha/beta hydrolase"/>
    <property type="match status" value="1"/>
</dbReference>
<accession>A0ABV6AUB0</accession>
<dbReference type="PROSITE" id="PS00708">
    <property type="entry name" value="PRO_ENDOPEP_SER"/>
    <property type="match status" value="1"/>
</dbReference>
<dbReference type="Proteomes" id="UP001589733">
    <property type="component" value="Unassembled WGS sequence"/>
</dbReference>
<proteinExistence type="predicted"/>
<sequence>MSDVDPRRPSLTLLDPTVSNYPALHSTFVSYPAASADGLQISGKLQVPQGVPGPLPAVVILHGSAGMDSRGMLHALDLNLAGFVTLEIDMWGARGLAGGSEGRPQAAWDNLPDAYGAYHFLADLPQVDAGHLGIMGFSWGGVVTMLSATQRYNAQYLPSGEGFAAHAAFYPACWIYNRIPGYEFGNLTGTPVKIFTGGRDRYDADAGTAPRLAASLEAADRPLVTAQVYPDAEHGFNMLEASYSYVDPFLYQGKGGEGLSAPHPQAREAARRDLVQFFQGTLLP</sequence>
<protein>
    <submittedName>
        <fullName evidence="3">Dienelactone hydrolase family protein</fullName>
        <ecNumber evidence="3">3.1.-.-</ecNumber>
    </submittedName>
</protein>
<dbReference type="RefSeq" id="WP_380005696.1">
    <property type="nucleotide sequence ID" value="NZ_JBHLYR010000013.1"/>
</dbReference>
<keyword evidence="4" id="KW-1185">Reference proteome</keyword>
<name>A0ABV6AUB0_9DEIO</name>
<dbReference type="Pfam" id="PF01738">
    <property type="entry name" value="DLH"/>
    <property type="match status" value="1"/>
</dbReference>
<dbReference type="PANTHER" id="PTHR22946:SF9">
    <property type="entry name" value="POLYKETIDE TRANSFERASE AF380"/>
    <property type="match status" value="1"/>
</dbReference>
<evidence type="ECO:0000313" key="3">
    <source>
        <dbReference type="EMBL" id="MFB9991099.1"/>
    </source>
</evidence>
<dbReference type="PANTHER" id="PTHR22946">
    <property type="entry name" value="DIENELACTONE HYDROLASE DOMAIN-CONTAINING PROTEIN-RELATED"/>
    <property type="match status" value="1"/>
</dbReference>
<comment type="caution">
    <text evidence="3">The sequence shown here is derived from an EMBL/GenBank/DDBJ whole genome shotgun (WGS) entry which is preliminary data.</text>
</comment>
<evidence type="ECO:0000259" key="2">
    <source>
        <dbReference type="Pfam" id="PF01738"/>
    </source>
</evidence>
<dbReference type="InterPro" id="IPR002471">
    <property type="entry name" value="Pept_S9_AS"/>
</dbReference>
<dbReference type="EMBL" id="JBHLYR010000013">
    <property type="protein sequence ID" value="MFB9991099.1"/>
    <property type="molecule type" value="Genomic_DNA"/>
</dbReference>
<organism evidence="3 4">
    <name type="scientific">Deinococcus oregonensis</name>
    <dbReference type="NCBI Taxonomy" id="1805970"/>
    <lineage>
        <taxon>Bacteria</taxon>
        <taxon>Thermotogati</taxon>
        <taxon>Deinococcota</taxon>
        <taxon>Deinococci</taxon>
        <taxon>Deinococcales</taxon>
        <taxon>Deinococcaceae</taxon>
        <taxon>Deinococcus</taxon>
    </lineage>
</organism>
<feature type="domain" description="Dienelactone hydrolase" evidence="2">
    <location>
        <begin position="44"/>
        <end position="279"/>
    </location>
</feature>
<dbReference type="SUPFAM" id="SSF53474">
    <property type="entry name" value="alpha/beta-Hydrolases"/>
    <property type="match status" value="1"/>
</dbReference>
<dbReference type="InterPro" id="IPR050261">
    <property type="entry name" value="FrsA_esterase"/>
</dbReference>
<dbReference type="InterPro" id="IPR002925">
    <property type="entry name" value="Dienelactn_hydro"/>
</dbReference>
<keyword evidence="1 3" id="KW-0378">Hydrolase</keyword>
<reference evidence="3 4" key="1">
    <citation type="submission" date="2024-09" db="EMBL/GenBank/DDBJ databases">
        <authorList>
            <person name="Sun Q."/>
            <person name="Mori K."/>
        </authorList>
    </citation>
    <scope>NUCLEOTIDE SEQUENCE [LARGE SCALE GENOMIC DNA]</scope>
    <source>
        <strain evidence="3 4">JCM 13503</strain>
    </source>
</reference>
<evidence type="ECO:0000256" key="1">
    <source>
        <dbReference type="ARBA" id="ARBA00022801"/>
    </source>
</evidence>
<dbReference type="GO" id="GO:0016787">
    <property type="term" value="F:hydrolase activity"/>
    <property type="evidence" value="ECO:0007669"/>
    <property type="project" value="UniProtKB-KW"/>
</dbReference>
<evidence type="ECO:0000313" key="4">
    <source>
        <dbReference type="Proteomes" id="UP001589733"/>
    </source>
</evidence>
<gene>
    <name evidence="3" type="ORF">ACFFLM_03755</name>
</gene>